<dbReference type="Pfam" id="PF24351">
    <property type="entry name" value="DUF7511"/>
    <property type="match status" value="1"/>
</dbReference>
<dbReference type="RefSeq" id="WP_090614125.1">
    <property type="nucleotide sequence ID" value="NZ_FOFD01000001.1"/>
</dbReference>
<reference evidence="4" key="1">
    <citation type="submission" date="2016-10" db="EMBL/GenBank/DDBJ databases">
        <authorList>
            <person name="Varghese N."/>
            <person name="Submissions S."/>
        </authorList>
    </citation>
    <scope>NUCLEOTIDE SEQUENCE [LARGE SCALE GENOMIC DNA]</scope>
    <source>
        <strain evidence="4">DSM 25055</strain>
    </source>
</reference>
<evidence type="ECO:0000256" key="1">
    <source>
        <dbReference type="SAM" id="MobiDB-lite"/>
    </source>
</evidence>
<dbReference type="Proteomes" id="UP000199114">
    <property type="component" value="Unassembled WGS sequence"/>
</dbReference>
<dbReference type="OrthoDB" id="186853at2157"/>
<evidence type="ECO:0000313" key="4">
    <source>
        <dbReference type="Proteomes" id="UP000199114"/>
    </source>
</evidence>
<keyword evidence="4" id="KW-1185">Reference proteome</keyword>
<organism evidence="3 4">
    <name type="scientific">Natrinema salaciae</name>
    <dbReference type="NCBI Taxonomy" id="1186196"/>
    <lineage>
        <taxon>Archaea</taxon>
        <taxon>Methanobacteriati</taxon>
        <taxon>Methanobacteriota</taxon>
        <taxon>Stenosarchaea group</taxon>
        <taxon>Halobacteria</taxon>
        <taxon>Halobacteriales</taxon>
        <taxon>Natrialbaceae</taxon>
        <taxon>Natrinema</taxon>
    </lineage>
</organism>
<proteinExistence type="predicted"/>
<sequence>MSYSPNKTPRERRSPTDRPSRLQHVTVERDDVAVCTMFPTDVSENAMSTQWLTATTDSFVALERRR</sequence>
<accession>A0A1H9C6N5</accession>
<name>A0A1H9C6N5_9EURY</name>
<protein>
    <recommendedName>
        <fullName evidence="2">DUF7511 domain-containing protein</fullName>
    </recommendedName>
</protein>
<feature type="compositionally biased region" description="Basic and acidic residues" evidence="1">
    <location>
        <begin position="8"/>
        <end position="21"/>
    </location>
</feature>
<evidence type="ECO:0000313" key="3">
    <source>
        <dbReference type="EMBL" id="SEP96900.1"/>
    </source>
</evidence>
<dbReference type="AlphaFoldDB" id="A0A1H9C6N5"/>
<evidence type="ECO:0000259" key="2">
    <source>
        <dbReference type="Pfam" id="PF24351"/>
    </source>
</evidence>
<feature type="region of interest" description="Disordered" evidence="1">
    <location>
        <begin position="1"/>
        <end position="21"/>
    </location>
</feature>
<feature type="domain" description="DUF7511" evidence="2">
    <location>
        <begin position="22"/>
        <end position="66"/>
    </location>
</feature>
<dbReference type="EMBL" id="FOFD01000001">
    <property type="protein sequence ID" value="SEP96900.1"/>
    <property type="molecule type" value="Genomic_DNA"/>
</dbReference>
<dbReference type="InterPro" id="IPR055933">
    <property type="entry name" value="DUF7511"/>
</dbReference>
<gene>
    <name evidence="3" type="ORF">SAMN04489841_0968</name>
</gene>